<evidence type="ECO:0000256" key="1">
    <source>
        <dbReference type="SAM" id="MobiDB-lite"/>
    </source>
</evidence>
<dbReference type="PANTHER" id="PTHR28002">
    <property type="entry name" value="MIOREX COMPLEX COMPONENT 11"/>
    <property type="match status" value="1"/>
</dbReference>
<keyword evidence="3" id="KW-1185">Reference proteome</keyword>
<evidence type="ECO:0000313" key="3">
    <source>
        <dbReference type="Proteomes" id="UP000070544"/>
    </source>
</evidence>
<sequence>MLNRLLSASRIPRFRLFSSSSTASDAAQTKPGPRFRSALLNRYVERLRERPGSYLTSFLVLHEVTAVGALPLVFYFLQNADVKWDTMFDQATLDDSSKRMSKAMKAIGVPWEVEDGSKVALNAAATYAIVKVAMPLRLALSFALTPAFARGVVIPITDVFGKALGRSRVGQGISAPCATTEQGGKAVGGATDLGKGPLKP</sequence>
<dbReference type="OMA" id="APCATTE"/>
<dbReference type="AlphaFoldDB" id="A0A139ANY4"/>
<accession>A0A139ANY4</accession>
<organism evidence="2 3">
    <name type="scientific">Gonapodya prolifera (strain JEL478)</name>
    <name type="common">Monoblepharis prolifera</name>
    <dbReference type="NCBI Taxonomy" id="1344416"/>
    <lineage>
        <taxon>Eukaryota</taxon>
        <taxon>Fungi</taxon>
        <taxon>Fungi incertae sedis</taxon>
        <taxon>Chytridiomycota</taxon>
        <taxon>Chytridiomycota incertae sedis</taxon>
        <taxon>Monoblepharidomycetes</taxon>
        <taxon>Monoblepharidales</taxon>
        <taxon>Gonapodyaceae</taxon>
        <taxon>Gonapodya</taxon>
    </lineage>
</organism>
<dbReference type="STRING" id="1344416.A0A139ANY4"/>
<proteinExistence type="predicted"/>
<dbReference type="Pfam" id="PF10306">
    <property type="entry name" value="FLILHELTA"/>
    <property type="match status" value="1"/>
</dbReference>
<dbReference type="InterPro" id="IPR018811">
    <property type="entry name" value="MRX11"/>
</dbReference>
<name>A0A139ANY4_GONPJ</name>
<dbReference type="Proteomes" id="UP000070544">
    <property type="component" value="Unassembled WGS sequence"/>
</dbReference>
<dbReference type="EMBL" id="KQ965742">
    <property type="protein sequence ID" value="KXS18446.1"/>
    <property type="molecule type" value="Genomic_DNA"/>
</dbReference>
<dbReference type="GO" id="GO:0005739">
    <property type="term" value="C:mitochondrion"/>
    <property type="evidence" value="ECO:0007669"/>
    <property type="project" value="TreeGrafter"/>
</dbReference>
<gene>
    <name evidence="2" type="ORF">M427DRAFT_29761</name>
</gene>
<dbReference type="PANTHER" id="PTHR28002:SF1">
    <property type="entry name" value="MIOREX COMPLEX COMPONENT 11"/>
    <property type="match status" value="1"/>
</dbReference>
<dbReference type="OrthoDB" id="5580261at2759"/>
<protein>
    <submittedName>
        <fullName evidence="2">Uncharacterized protein</fullName>
    </submittedName>
</protein>
<reference evidence="2 3" key="1">
    <citation type="journal article" date="2015" name="Genome Biol. Evol.">
        <title>Phylogenomic analyses indicate that early fungi evolved digesting cell walls of algal ancestors of land plants.</title>
        <authorList>
            <person name="Chang Y."/>
            <person name="Wang S."/>
            <person name="Sekimoto S."/>
            <person name="Aerts A.L."/>
            <person name="Choi C."/>
            <person name="Clum A."/>
            <person name="LaButti K.M."/>
            <person name="Lindquist E.A."/>
            <person name="Yee Ngan C."/>
            <person name="Ohm R.A."/>
            <person name="Salamov A.A."/>
            <person name="Grigoriev I.V."/>
            <person name="Spatafora J.W."/>
            <person name="Berbee M.L."/>
        </authorList>
    </citation>
    <scope>NUCLEOTIDE SEQUENCE [LARGE SCALE GENOMIC DNA]</scope>
    <source>
        <strain evidence="2 3">JEL478</strain>
    </source>
</reference>
<feature type="region of interest" description="Disordered" evidence="1">
    <location>
        <begin position="180"/>
        <end position="200"/>
    </location>
</feature>
<evidence type="ECO:0000313" key="2">
    <source>
        <dbReference type="EMBL" id="KXS18446.1"/>
    </source>
</evidence>